<evidence type="ECO:0000313" key="1">
    <source>
        <dbReference type="EMBL" id="KAF9648460.1"/>
    </source>
</evidence>
<reference evidence="1" key="1">
    <citation type="submission" date="2019-10" db="EMBL/GenBank/DDBJ databases">
        <authorList>
            <consortium name="DOE Joint Genome Institute"/>
            <person name="Kuo A."/>
            <person name="Miyauchi S."/>
            <person name="Kiss E."/>
            <person name="Drula E."/>
            <person name="Kohler A."/>
            <person name="Sanchez-Garcia M."/>
            <person name="Andreopoulos B."/>
            <person name="Barry K.W."/>
            <person name="Bonito G."/>
            <person name="Buee M."/>
            <person name="Carver A."/>
            <person name="Chen C."/>
            <person name="Cichocki N."/>
            <person name="Clum A."/>
            <person name="Culley D."/>
            <person name="Crous P.W."/>
            <person name="Fauchery L."/>
            <person name="Girlanda M."/>
            <person name="Hayes R."/>
            <person name="Keri Z."/>
            <person name="Labutti K."/>
            <person name="Lipzen A."/>
            <person name="Lombard V."/>
            <person name="Magnuson J."/>
            <person name="Maillard F."/>
            <person name="Morin E."/>
            <person name="Murat C."/>
            <person name="Nolan M."/>
            <person name="Ohm R."/>
            <person name="Pangilinan J."/>
            <person name="Pereira M."/>
            <person name="Perotto S."/>
            <person name="Peter M."/>
            <person name="Riley R."/>
            <person name="Sitrit Y."/>
            <person name="Stielow B."/>
            <person name="Szollosi G."/>
            <person name="Zifcakova L."/>
            <person name="Stursova M."/>
            <person name="Spatafora J.W."/>
            <person name="Tedersoo L."/>
            <person name="Vaario L.-M."/>
            <person name="Yamada A."/>
            <person name="Yan M."/>
            <person name="Wang P."/>
            <person name="Xu J."/>
            <person name="Bruns T."/>
            <person name="Baldrian P."/>
            <person name="Vilgalys R."/>
            <person name="Henrissat B."/>
            <person name="Grigoriev I.V."/>
            <person name="Hibbett D."/>
            <person name="Nagy L.G."/>
            <person name="Martin F.M."/>
        </authorList>
    </citation>
    <scope>NUCLEOTIDE SEQUENCE</scope>
    <source>
        <strain evidence="1">P2</strain>
    </source>
</reference>
<dbReference type="EMBL" id="MU118013">
    <property type="protein sequence ID" value="KAF9648460.1"/>
    <property type="molecule type" value="Genomic_DNA"/>
</dbReference>
<accession>A0ACB6ZFC3</accession>
<dbReference type="Proteomes" id="UP000886501">
    <property type="component" value="Unassembled WGS sequence"/>
</dbReference>
<sequence length="744" mass="83781">MAALAVPRTTSPILDSQRTSIVSTSGSSFQTAQSHTQTPSSPSSSTSTLPAPTQHERTNSSLPILHQPQEVHLLTVTEDAVRLDSRTSPDSLLHKVGRSLLSTPIVSGPVPKQDLPQSALFVQSDAAPNKVGPPPPSPPASDEQAADEDLSPKPTPKVEAKPPTVTFGTSLRERHPSSTSTSSYDVSSKKPAPVLHRASTETKASISSRLGLSTVPTPPRFISTQATDSPVSDSFHVAEASTSSQPVRTKISNDAFLRPPQIRPKRRNTIGATTPIHPFSSDDIHAEGELANEIQQQQEQLIRERQTKRAKAQQQEAALKDPEKPLVGNWVKEGHQNYVLMYNMLTGIRIAVSRCQGKVNREITPEDYTAAHKYSFDILGNELTPSVKYDFKFKDYAPWVFRNLREKSFHLDPADYLLSLTEKYILSELGSPGKSGSFFYFSRDYRFIIKTIHHSEHKFIRKILKDYHEYVRKNPHTLLSRFYGLHRVKLPRGKKIHFVIMNNLFPPHKDIHETYDLKGSTVGRLYPEEEAAKKQNKVTLKDLNWINRGKRLELGPEKRAFLTEQLKRDAEFLKKVYVMDYSLLVGVHNMVRGNRDNLRRNTLKVVSVPDISRGSSQSKPIRSPDAMRRAMRETNPERLDSGVVHLPDSETGDERQHFIFYQDDGGLRATDETNAPMDTIYYLGVIDICTPYTTFKRAEHIWKGLHADRHKISPVEPGEYSERFFSFLKAVMRDGEGGERFKAD</sequence>
<organism evidence="1 2">
    <name type="scientific">Thelephora ganbajun</name>
    <name type="common">Ganba fungus</name>
    <dbReference type="NCBI Taxonomy" id="370292"/>
    <lineage>
        <taxon>Eukaryota</taxon>
        <taxon>Fungi</taxon>
        <taxon>Dikarya</taxon>
        <taxon>Basidiomycota</taxon>
        <taxon>Agaricomycotina</taxon>
        <taxon>Agaricomycetes</taxon>
        <taxon>Thelephorales</taxon>
        <taxon>Thelephoraceae</taxon>
        <taxon>Thelephora</taxon>
    </lineage>
</organism>
<name>A0ACB6ZFC3_THEGA</name>
<reference evidence="1" key="2">
    <citation type="journal article" date="2020" name="Nat. Commun.">
        <title>Large-scale genome sequencing of mycorrhizal fungi provides insights into the early evolution of symbiotic traits.</title>
        <authorList>
            <person name="Miyauchi S."/>
            <person name="Kiss E."/>
            <person name="Kuo A."/>
            <person name="Drula E."/>
            <person name="Kohler A."/>
            <person name="Sanchez-Garcia M."/>
            <person name="Morin E."/>
            <person name="Andreopoulos B."/>
            <person name="Barry K.W."/>
            <person name="Bonito G."/>
            <person name="Buee M."/>
            <person name="Carver A."/>
            <person name="Chen C."/>
            <person name="Cichocki N."/>
            <person name="Clum A."/>
            <person name="Culley D."/>
            <person name="Crous P.W."/>
            <person name="Fauchery L."/>
            <person name="Girlanda M."/>
            <person name="Hayes R.D."/>
            <person name="Keri Z."/>
            <person name="LaButti K."/>
            <person name="Lipzen A."/>
            <person name="Lombard V."/>
            <person name="Magnuson J."/>
            <person name="Maillard F."/>
            <person name="Murat C."/>
            <person name="Nolan M."/>
            <person name="Ohm R.A."/>
            <person name="Pangilinan J."/>
            <person name="Pereira M.F."/>
            <person name="Perotto S."/>
            <person name="Peter M."/>
            <person name="Pfister S."/>
            <person name="Riley R."/>
            <person name="Sitrit Y."/>
            <person name="Stielow J.B."/>
            <person name="Szollosi G."/>
            <person name="Zifcakova L."/>
            <person name="Stursova M."/>
            <person name="Spatafora J.W."/>
            <person name="Tedersoo L."/>
            <person name="Vaario L.M."/>
            <person name="Yamada A."/>
            <person name="Yan M."/>
            <person name="Wang P."/>
            <person name="Xu J."/>
            <person name="Bruns T."/>
            <person name="Baldrian P."/>
            <person name="Vilgalys R."/>
            <person name="Dunand C."/>
            <person name="Henrissat B."/>
            <person name="Grigoriev I.V."/>
            <person name="Hibbett D."/>
            <person name="Nagy L.G."/>
            <person name="Martin F.M."/>
        </authorList>
    </citation>
    <scope>NUCLEOTIDE SEQUENCE</scope>
    <source>
        <strain evidence="1">P2</strain>
    </source>
</reference>
<evidence type="ECO:0000313" key="2">
    <source>
        <dbReference type="Proteomes" id="UP000886501"/>
    </source>
</evidence>
<proteinExistence type="predicted"/>
<gene>
    <name evidence="1" type="ORF">BDM02DRAFT_3269484</name>
</gene>
<protein>
    <submittedName>
        <fullName evidence="1">SAICAR synthase-like protein</fullName>
    </submittedName>
</protein>
<comment type="caution">
    <text evidence="1">The sequence shown here is derived from an EMBL/GenBank/DDBJ whole genome shotgun (WGS) entry which is preliminary data.</text>
</comment>
<keyword evidence="2" id="KW-1185">Reference proteome</keyword>